<feature type="region of interest" description="Disordered" evidence="1">
    <location>
        <begin position="100"/>
        <end position="176"/>
    </location>
</feature>
<dbReference type="GO" id="GO:0005198">
    <property type="term" value="F:structural molecule activity"/>
    <property type="evidence" value="ECO:0007669"/>
    <property type="project" value="InterPro"/>
</dbReference>
<organism evidence="2">
    <name type="scientific">Parvoviridae sp</name>
    <dbReference type="NCBI Taxonomy" id="1940570"/>
    <lineage>
        <taxon>Viruses</taxon>
        <taxon>Monodnaviria</taxon>
        <taxon>Shotokuvirae</taxon>
        <taxon>Cossaviricota</taxon>
        <taxon>Quintoviricetes</taxon>
        <taxon>Piccovirales</taxon>
        <taxon>Parvoviridae</taxon>
    </lineage>
</organism>
<protein>
    <submittedName>
        <fullName evidence="2">Nonstructural protein</fullName>
    </submittedName>
</protein>
<proteinExistence type="predicted"/>
<evidence type="ECO:0000313" key="2">
    <source>
        <dbReference type="EMBL" id="QKE54889.1"/>
    </source>
</evidence>
<sequence>MFENRSFIFWFKYQCHNANYTPRTREPCCECRYCKASRGGTPGSSYSFTNTMPRAEQSISTGELPTGSNETTDVGTRSLSSRGTGICRCDESQCGSSIHDTDISSTDTGSTISSSCTSTNRDLGHSTNERSSDTRIGIHHTITIHDEPMESNNSTTSTRHDSRRDGGNTTRQRRIIPRRTGKLTSKHGYLSLVATTKDDQNEETTIQAKKRKVDRAFYGKPVNTAAYTRIQEYYDFFFVPTNLLWSFFNTFVVQMGDNAQIASSINSNTVIGQRHPYFSSEKIFSFLQRTVNNDGSLSDPTNETVLPDVSGLSRFAQSCKLLHYLGYGNPLDFYFQSAGDKLNFSPFPLLAYQKIYSDWYRDQMWELANPSTFNIDYCRDELPLADLDPKKDTMFTLRYANFKKDMFMGVTPQSQYGDAAIVKSAGNDSTFLVQGWDMTTSQNVSIPSDTALKTKVYQDKLNFIKAQNDNIVLQLSSKSNLAQFSVLALRKAEASQKWKEITQANQKDYKHQIKAHFDTAVSDAYSQHVMWLDGSSSTLDIGEVVNTNLNSGEDNNNTSVASLAGKGVGSGGDSEKSFTAPCHGIFMCIYHAAPLMDYTAVGYEPLNLKTLATDYAVPEYDRTGNVPVPIVQMLGFNIKDWVSYKPDMPLGYAPQYYDYKTTFDIVLGGFVFGGLDAWVAPLTREFFLERFKASGYKMDYTFFKINPQQLDSIFAVNAVPSYPRSQFGNEN</sequence>
<accession>A0A7D3V4F6</accession>
<reference evidence="2" key="1">
    <citation type="submission" date="2020-01" db="EMBL/GenBank/DDBJ databases">
        <title>Viral genomes from wild and zoo birds in China.</title>
        <authorList>
            <person name="Xiao Y."/>
            <person name="Shan T."/>
            <person name="Yang S."/>
            <person name="Zhang W."/>
        </authorList>
    </citation>
    <scope>NUCLEOTIDE SEQUENCE</scope>
    <source>
        <strain evidence="2">Hftoti50par1</strain>
    </source>
</reference>
<dbReference type="InterPro" id="IPR037002">
    <property type="entry name" value="Microviridae_protein_F_sf"/>
</dbReference>
<evidence type="ECO:0000256" key="1">
    <source>
        <dbReference type="SAM" id="MobiDB-lite"/>
    </source>
</evidence>
<dbReference type="InterPro" id="IPR003514">
    <property type="entry name" value="Microviridae_protein_F"/>
</dbReference>
<name>A0A7D3V4F6_9VIRU</name>
<dbReference type="EMBL" id="MT138250">
    <property type="protein sequence ID" value="QKE54889.1"/>
    <property type="molecule type" value="Genomic_DNA"/>
</dbReference>
<feature type="compositionally biased region" description="Low complexity" evidence="1">
    <location>
        <begin position="103"/>
        <end position="119"/>
    </location>
</feature>
<feature type="region of interest" description="Disordered" evidence="1">
    <location>
        <begin position="57"/>
        <end position="79"/>
    </location>
</feature>
<dbReference type="Pfam" id="PF02305">
    <property type="entry name" value="Phage_F"/>
    <property type="match status" value="1"/>
</dbReference>
<feature type="compositionally biased region" description="Basic and acidic residues" evidence="1">
    <location>
        <begin position="122"/>
        <end position="133"/>
    </location>
</feature>
<dbReference type="Gene3D" id="2.60.169.10">
    <property type="entry name" value="Microviridae F protein"/>
    <property type="match status" value="1"/>
</dbReference>